<reference evidence="1" key="2">
    <citation type="submission" date="2020-07" db="EMBL/GenBank/DDBJ databases">
        <authorList>
            <person name="Vera ALvarez R."/>
            <person name="Arias-Moreno D.M."/>
            <person name="Jimenez-Jacinto V."/>
            <person name="Jimenez-Bremont J.F."/>
            <person name="Swaminathan K."/>
            <person name="Moose S.P."/>
            <person name="Guerrero-Gonzalez M.L."/>
            <person name="Marino-Ramirez L."/>
            <person name="Landsman D."/>
            <person name="Rodriguez-Kessler M."/>
            <person name="Delgado-Sanchez P."/>
        </authorList>
    </citation>
    <scope>NUCLEOTIDE SEQUENCE</scope>
    <source>
        <tissue evidence="1">Cladode</tissue>
    </source>
</reference>
<name>A0A7C9CHW8_OPUST</name>
<reference evidence="1" key="1">
    <citation type="journal article" date="2013" name="J. Plant Res.">
        <title>Effect of fungi and light on seed germination of three Opuntia species from semiarid lands of central Mexico.</title>
        <authorList>
            <person name="Delgado-Sanchez P."/>
            <person name="Jimenez-Bremont J.F."/>
            <person name="Guerrero-Gonzalez Mde L."/>
            <person name="Flores J."/>
        </authorList>
    </citation>
    <scope>NUCLEOTIDE SEQUENCE</scope>
    <source>
        <tissue evidence="1">Cladode</tissue>
    </source>
</reference>
<sequence>MTWGTGHPSLTPKRAHKVTKTIHLKPHIFKSEGTLSCNNISSSEHNWKMIRSNLRKKNLMCPLKMVLPITSEQESINSRHHRNLLMARPSKTTSFQGRVNEIARINKVREVRHCRSQSSSI</sequence>
<organism evidence="1">
    <name type="scientific">Opuntia streptacantha</name>
    <name type="common">Prickly pear cactus</name>
    <name type="synonym">Opuntia cardona</name>
    <dbReference type="NCBI Taxonomy" id="393608"/>
    <lineage>
        <taxon>Eukaryota</taxon>
        <taxon>Viridiplantae</taxon>
        <taxon>Streptophyta</taxon>
        <taxon>Embryophyta</taxon>
        <taxon>Tracheophyta</taxon>
        <taxon>Spermatophyta</taxon>
        <taxon>Magnoliopsida</taxon>
        <taxon>eudicotyledons</taxon>
        <taxon>Gunneridae</taxon>
        <taxon>Pentapetalae</taxon>
        <taxon>Caryophyllales</taxon>
        <taxon>Cactineae</taxon>
        <taxon>Cactaceae</taxon>
        <taxon>Opuntioideae</taxon>
        <taxon>Opuntia</taxon>
    </lineage>
</organism>
<proteinExistence type="predicted"/>
<dbReference type="EMBL" id="GISG01010296">
    <property type="protein sequence ID" value="MBA4616182.1"/>
    <property type="molecule type" value="Transcribed_RNA"/>
</dbReference>
<accession>A0A7C9CHW8</accession>
<dbReference type="AlphaFoldDB" id="A0A7C9CHW8"/>
<dbReference type="EMBL" id="GISG01010297">
    <property type="protein sequence ID" value="MBA4616183.1"/>
    <property type="molecule type" value="Transcribed_RNA"/>
</dbReference>
<evidence type="ECO:0000313" key="1">
    <source>
        <dbReference type="EMBL" id="MBA4616183.1"/>
    </source>
</evidence>
<protein>
    <submittedName>
        <fullName evidence="1">Uncharacterized protein</fullName>
    </submittedName>
</protein>